<dbReference type="InterPro" id="IPR029063">
    <property type="entry name" value="SAM-dependent_MTases_sf"/>
</dbReference>
<evidence type="ECO:0008006" key="3">
    <source>
        <dbReference type="Google" id="ProtNLM"/>
    </source>
</evidence>
<reference evidence="1 2" key="1">
    <citation type="submission" date="2020-09" db="EMBL/GenBank/DDBJ databases">
        <title>Paenibacillus sp. strain PR3 16S rRNA gene Genome sequencing and assembly.</title>
        <authorList>
            <person name="Kim J."/>
        </authorList>
    </citation>
    <scope>NUCLEOTIDE SEQUENCE [LARGE SCALE GENOMIC DNA]</scope>
    <source>
        <strain evidence="1 2">PR3</strain>
    </source>
</reference>
<gene>
    <name evidence="1" type="ORF">H8B09_23875</name>
</gene>
<accession>A0ABR8N1S6</accession>
<organism evidence="1 2">
    <name type="scientific">Paenibacillus terricola</name>
    <dbReference type="NCBI Taxonomy" id="2763503"/>
    <lineage>
        <taxon>Bacteria</taxon>
        <taxon>Bacillati</taxon>
        <taxon>Bacillota</taxon>
        <taxon>Bacilli</taxon>
        <taxon>Bacillales</taxon>
        <taxon>Paenibacillaceae</taxon>
        <taxon>Paenibacillus</taxon>
    </lineage>
</organism>
<dbReference type="EMBL" id="JACXZA010000007">
    <property type="protein sequence ID" value="MBD3921820.1"/>
    <property type="molecule type" value="Genomic_DNA"/>
</dbReference>
<dbReference type="Gene3D" id="1.10.287.540">
    <property type="entry name" value="Helix hairpin bin"/>
    <property type="match status" value="1"/>
</dbReference>
<evidence type="ECO:0000313" key="2">
    <source>
        <dbReference type="Proteomes" id="UP000609346"/>
    </source>
</evidence>
<name>A0ABR8N1S6_9BACL</name>
<dbReference type="Gene3D" id="3.40.50.150">
    <property type="entry name" value="Vaccinia Virus protein VP39"/>
    <property type="match status" value="1"/>
</dbReference>
<dbReference type="RefSeq" id="WP_191206128.1">
    <property type="nucleotide sequence ID" value="NZ_JACXZA010000007.1"/>
</dbReference>
<proteinExistence type="predicted"/>
<comment type="caution">
    <text evidence="1">The sequence shown here is derived from an EMBL/GenBank/DDBJ whole genome shotgun (WGS) entry which is preliminary data.</text>
</comment>
<sequence>MEYRYEAEPRSYEDYASGRVLLNAHGTTAFPVRLASEIYQHGKAYLASKGRTNDLTLYDPCCGGAHLLTSIGIQHGRDLNRIIGTDIDHRVLEVARRNLSMVNADGMQHRLGQLREMALAYGKASHEEAVASAERLLMLIEQRGRMLEVQCDAHDAVGQSSSSEMLDKLNGEVDFVFTDVPYGEIVQWSDADDGDNVDPVGKMLGNLVPRLAPISVVAIVADKKQKVEHPAYRRLKKLKVGKRQIVFLELE</sequence>
<dbReference type="Proteomes" id="UP000609346">
    <property type="component" value="Unassembled WGS sequence"/>
</dbReference>
<evidence type="ECO:0000313" key="1">
    <source>
        <dbReference type="EMBL" id="MBD3921820.1"/>
    </source>
</evidence>
<keyword evidence="2" id="KW-1185">Reference proteome</keyword>
<dbReference type="InterPro" id="IPR024268">
    <property type="entry name" value="AviRa"/>
</dbReference>
<protein>
    <recommendedName>
        <fullName evidence="3">rRNA methyltransferase</fullName>
    </recommendedName>
</protein>
<dbReference type="SUPFAM" id="SSF53335">
    <property type="entry name" value="S-adenosyl-L-methionine-dependent methyltransferases"/>
    <property type="match status" value="1"/>
</dbReference>
<dbReference type="Pfam" id="PF11599">
    <property type="entry name" value="AviRa"/>
    <property type="match status" value="1"/>
</dbReference>